<protein>
    <submittedName>
        <fullName evidence="7">PLP-dependent aminotransferase family protein</fullName>
    </submittedName>
</protein>
<comment type="similarity">
    <text evidence="1">In the C-terminal section; belongs to the class-I pyridoxal-phosphate-dependent aminotransferase family.</text>
</comment>
<dbReference type="InterPro" id="IPR036388">
    <property type="entry name" value="WH-like_DNA-bd_sf"/>
</dbReference>
<dbReference type="Pfam" id="PF00392">
    <property type="entry name" value="GntR"/>
    <property type="match status" value="1"/>
</dbReference>
<feature type="domain" description="HTH gntR-type" evidence="6">
    <location>
        <begin position="20"/>
        <end position="88"/>
    </location>
</feature>
<dbReference type="Gene3D" id="3.90.1150.10">
    <property type="entry name" value="Aspartate Aminotransferase, domain 1"/>
    <property type="match status" value="1"/>
</dbReference>
<dbReference type="SUPFAM" id="SSF46785">
    <property type="entry name" value="Winged helix' DNA-binding domain"/>
    <property type="match status" value="1"/>
</dbReference>
<dbReference type="Pfam" id="PF00155">
    <property type="entry name" value="Aminotran_1_2"/>
    <property type="match status" value="1"/>
</dbReference>
<keyword evidence="7" id="KW-0808">Transferase</keyword>
<dbReference type="SUPFAM" id="SSF53383">
    <property type="entry name" value="PLP-dependent transferases"/>
    <property type="match status" value="1"/>
</dbReference>
<dbReference type="PANTHER" id="PTHR46577">
    <property type="entry name" value="HTH-TYPE TRANSCRIPTIONAL REGULATORY PROTEIN GABR"/>
    <property type="match status" value="1"/>
</dbReference>
<evidence type="ECO:0000256" key="1">
    <source>
        <dbReference type="ARBA" id="ARBA00005384"/>
    </source>
</evidence>
<dbReference type="InterPro" id="IPR036390">
    <property type="entry name" value="WH_DNA-bd_sf"/>
</dbReference>
<keyword evidence="4" id="KW-0238">DNA-binding</keyword>
<dbReference type="Proteomes" id="UP001165498">
    <property type="component" value="Unassembled WGS sequence"/>
</dbReference>
<evidence type="ECO:0000313" key="7">
    <source>
        <dbReference type="EMBL" id="MCQ4163833.1"/>
    </source>
</evidence>
<name>A0ABT1QNT6_9GAMM</name>
<dbReference type="PROSITE" id="PS50949">
    <property type="entry name" value="HTH_GNTR"/>
    <property type="match status" value="1"/>
</dbReference>
<comment type="caution">
    <text evidence="7">The sequence shown here is derived from an EMBL/GenBank/DDBJ whole genome shotgun (WGS) entry which is preliminary data.</text>
</comment>
<dbReference type="Gene3D" id="1.10.10.10">
    <property type="entry name" value="Winged helix-like DNA-binding domain superfamily/Winged helix DNA-binding domain"/>
    <property type="match status" value="1"/>
</dbReference>
<evidence type="ECO:0000256" key="4">
    <source>
        <dbReference type="ARBA" id="ARBA00023125"/>
    </source>
</evidence>
<keyword evidence="7" id="KW-0456">Lyase</keyword>
<dbReference type="PRINTS" id="PR00035">
    <property type="entry name" value="HTHGNTR"/>
</dbReference>
<keyword evidence="5" id="KW-0804">Transcription</keyword>
<dbReference type="PANTHER" id="PTHR46577:SF2">
    <property type="entry name" value="TRANSCRIPTIONAL REGULATORY PROTEIN"/>
    <property type="match status" value="1"/>
</dbReference>
<keyword evidence="8" id="KW-1185">Reference proteome</keyword>
<evidence type="ECO:0000259" key="6">
    <source>
        <dbReference type="PROSITE" id="PS50949"/>
    </source>
</evidence>
<organism evidence="7 8">
    <name type="scientific">Tahibacter harae</name>
    <dbReference type="NCBI Taxonomy" id="2963937"/>
    <lineage>
        <taxon>Bacteria</taxon>
        <taxon>Pseudomonadati</taxon>
        <taxon>Pseudomonadota</taxon>
        <taxon>Gammaproteobacteria</taxon>
        <taxon>Lysobacterales</taxon>
        <taxon>Rhodanobacteraceae</taxon>
        <taxon>Tahibacter</taxon>
    </lineage>
</organism>
<dbReference type="EMBL" id="JANFQO010000003">
    <property type="protein sequence ID" value="MCQ4163833.1"/>
    <property type="molecule type" value="Genomic_DNA"/>
</dbReference>
<dbReference type="InterPro" id="IPR015421">
    <property type="entry name" value="PyrdxlP-dep_Trfase_major"/>
</dbReference>
<dbReference type="CDD" id="cd07377">
    <property type="entry name" value="WHTH_GntR"/>
    <property type="match status" value="1"/>
</dbReference>
<dbReference type="RefSeq" id="WP_255911454.1">
    <property type="nucleotide sequence ID" value="NZ_JANFQO010000003.1"/>
</dbReference>
<dbReference type="SMART" id="SM00345">
    <property type="entry name" value="HTH_GNTR"/>
    <property type="match status" value="1"/>
</dbReference>
<dbReference type="InterPro" id="IPR051446">
    <property type="entry name" value="HTH_trans_reg/aminotransferase"/>
</dbReference>
<evidence type="ECO:0000256" key="5">
    <source>
        <dbReference type="ARBA" id="ARBA00023163"/>
    </source>
</evidence>
<dbReference type="CDD" id="cd00609">
    <property type="entry name" value="AAT_like"/>
    <property type="match status" value="1"/>
</dbReference>
<sequence>MARAAATKEPEFKADPDSAEPLYLQLAGHIERSIRSGRIPLDTRLPSERLYAQQLGLSRTTVTAAYQELMALGLVRGHVGRGTVVIADEADAAAGGAVAWPQLASRLARAAPAASQEPAPGVVSLGNGWLHPSLVPAAALAACAAKVLQSTECVTRAAPLHGLPALRAALAGCLRADGVKAAAEELLITGGAQQGLNVVARSLVSPGDAVVCESPTWHGAFAAFRAAGAEVAGVAMDREGPLPAALEDALIRLRPKFVYLIPSFQCPSGRLMSLPRRRAILDLCARFRTPILESHVYAEAHFGAPLPSLKSLDSAGIVILQGSASKLLGPALRLGWLLPPAPALPLLAATKAGLDLSTPLLNQAILARFLAEGGQTRHLPAFRRALQARRDALLAALARHCPELRCLAPQGGIYVWAQLPRPLAAQELEAAALRHGVAVKAGDAFLPEGGASGHIRLCYAAPEAGEIETGAQRLGRALRELLQQQRAAPVAADLAPV</sequence>
<keyword evidence="3" id="KW-0805">Transcription regulation</keyword>
<accession>A0ABT1QNT6</accession>
<keyword evidence="2" id="KW-0663">Pyridoxal phosphate</keyword>
<dbReference type="Gene3D" id="3.40.640.10">
    <property type="entry name" value="Type I PLP-dependent aspartate aminotransferase-like (Major domain)"/>
    <property type="match status" value="1"/>
</dbReference>
<dbReference type="InterPro" id="IPR015422">
    <property type="entry name" value="PyrdxlP-dep_Trfase_small"/>
</dbReference>
<evidence type="ECO:0000313" key="8">
    <source>
        <dbReference type="Proteomes" id="UP001165498"/>
    </source>
</evidence>
<dbReference type="InterPro" id="IPR000524">
    <property type="entry name" value="Tscrpt_reg_HTH_GntR"/>
</dbReference>
<gene>
    <name evidence="7" type="ORF">NM961_03825</name>
</gene>
<dbReference type="GO" id="GO:0008483">
    <property type="term" value="F:transaminase activity"/>
    <property type="evidence" value="ECO:0007669"/>
    <property type="project" value="UniProtKB-KW"/>
</dbReference>
<evidence type="ECO:0000256" key="3">
    <source>
        <dbReference type="ARBA" id="ARBA00023015"/>
    </source>
</evidence>
<evidence type="ECO:0000256" key="2">
    <source>
        <dbReference type="ARBA" id="ARBA00022898"/>
    </source>
</evidence>
<dbReference type="InterPro" id="IPR015424">
    <property type="entry name" value="PyrdxlP-dep_Trfase"/>
</dbReference>
<proteinExistence type="inferred from homology"/>
<dbReference type="GO" id="GO:0016829">
    <property type="term" value="F:lyase activity"/>
    <property type="evidence" value="ECO:0007669"/>
    <property type="project" value="UniProtKB-KW"/>
</dbReference>
<dbReference type="InterPro" id="IPR004839">
    <property type="entry name" value="Aminotransferase_I/II_large"/>
</dbReference>
<reference evidence="7" key="1">
    <citation type="submission" date="2022-07" db="EMBL/GenBank/DDBJ databases">
        <title>Tahibacter sp., a new gammaproteobacterium isolated from the silt sample collected at pig farm.</title>
        <authorList>
            <person name="Chen H."/>
        </authorList>
    </citation>
    <scope>NUCLEOTIDE SEQUENCE</scope>
    <source>
        <strain evidence="7">P2K</strain>
    </source>
</reference>
<keyword evidence="7" id="KW-0032">Aminotransferase</keyword>